<accession>A0A3D8J189</accession>
<feature type="binding site" evidence="3">
    <location>
        <position position="81"/>
    </location>
    <ligand>
        <name>substrate</name>
    </ligand>
</feature>
<feature type="site" description="Increases basicity of active site His" evidence="2">
    <location>
        <position position="148"/>
    </location>
</feature>
<feature type="domain" description="PglD N-terminal" evidence="4">
    <location>
        <begin position="11"/>
        <end position="93"/>
    </location>
</feature>
<dbReference type="Gene3D" id="2.160.10.10">
    <property type="entry name" value="Hexapeptide repeat proteins"/>
    <property type="match status" value="1"/>
</dbReference>
<dbReference type="AlphaFoldDB" id="A0A3D8J189"/>
<keyword evidence="6" id="KW-1185">Reference proteome</keyword>
<dbReference type="Gene3D" id="3.40.50.20">
    <property type="match status" value="1"/>
</dbReference>
<dbReference type="PANTHER" id="PTHR43300:SF7">
    <property type="entry name" value="UDP-N-ACETYLBACILLOSAMINE N-ACETYLTRANSFERASE"/>
    <property type="match status" value="1"/>
</dbReference>
<dbReference type="Pfam" id="PF17836">
    <property type="entry name" value="PglD_N"/>
    <property type="match status" value="1"/>
</dbReference>
<evidence type="ECO:0000259" key="4">
    <source>
        <dbReference type="Pfam" id="PF17836"/>
    </source>
</evidence>
<dbReference type="Pfam" id="PF00132">
    <property type="entry name" value="Hexapep"/>
    <property type="match status" value="1"/>
</dbReference>
<evidence type="ECO:0000256" key="1">
    <source>
        <dbReference type="ARBA" id="ARBA00007274"/>
    </source>
</evidence>
<reference evidence="5 6" key="1">
    <citation type="submission" date="2018-04" db="EMBL/GenBank/DDBJ databases">
        <title>Novel Campyloabacter and Helicobacter Species and Strains.</title>
        <authorList>
            <person name="Mannion A.J."/>
            <person name="Shen Z."/>
            <person name="Fox J.G."/>
        </authorList>
    </citation>
    <scope>NUCLEOTIDE SEQUENCE [LARGE SCALE GENOMIC DNA]</scope>
    <source>
        <strain evidence="5 6">MIT 97-5075</strain>
    </source>
</reference>
<dbReference type="InterPro" id="IPR020019">
    <property type="entry name" value="AcTrfase_PglD-like"/>
</dbReference>
<proteinExistence type="inferred from homology"/>
<feature type="active site" description="Proton acceptor" evidence="2">
    <location>
        <position position="147"/>
    </location>
</feature>
<dbReference type="RefSeq" id="WP_115582590.1">
    <property type="nucleotide sequence ID" value="NZ_NXLW01000018.1"/>
</dbReference>
<dbReference type="InterPro" id="IPR041561">
    <property type="entry name" value="PglD_N"/>
</dbReference>
<gene>
    <name evidence="5" type="ORF">CQA66_07830</name>
</gene>
<dbReference type="InterPro" id="IPR050179">
    <property type="entry name" value="Trans_hexapeptide_repeat"/>
</dbReference>
<dbReference type="InterPro" id="IPR001451">
    <property type="entry name" value="Hexapep"/>
</dbReference>
<dbReference type="Proteomes" id="UP000256424">
    <property type="component" value="Unassembled WGS sequence"/>
</dbReference>
<protein>
    <recommendedName>
        <fullName evidence="4">PglD N-terminal domain-containing protein</fullName>
    </recommendedName>
</protein>
<dbReference type="InterPro" id="IPR011004">
    <property type="entry name" value="Trimer_LpxA-like_sf"/>
</dbReference>
<dbReference type="EMBL" id="NXLW01000018">
    <property type="protein sequence ID" value="RDU70614.1"/>
    <property type="molecule type" value="Genomic_DNA"/>
</dbReference>
<evidence type="ECO:0000256" key="3">
    <source>
        <dbReference type="PIRSR" id="PIRSR620019-2"/>
    </source>
</evidence>
<evidence type="ECO:0000313" key="6">
    <source>
        <dbReference type="Proteomes" id="UP000256424"/>
    </source>
</evidence>
<dbReference type="CDD" id="cd03360">
    <property type="entry name" value="LbH_AT_putative"/>
    <property type="match status" value="1"/>
</dbReference>
<comment type="similarity">
    <text evidence="1">Belongs to the transferase hexapeptide repeat family.</text>
</comment>
<organism evidence="5 6">
    <name type="scientific">Helicobacter aurati</name>
    <dbReference type="NCBI Taxonomy" id="137778"/>
    <lineage>
        <taxon>Bacteria</taxon>
        <taxon>Pseudomonadati</taxon>
        <taxon>Campylobacterota</taxon>
        <taxon>Epsilonproteobacteria</taxon>
        <taxon>Campylobacterales</taxon>
        <taxon>Helicobacteraceae</taxon>
        <taxon>Helicobacter</taxon>
    </lineage>
</organism>
<sequence>MSDTTPSCIKQILFIGAGGFASECYQYLLDVMSLDNTIRFKGFVSTSNNLAPYKLEHLFLGYYDEYEFSKENNEYCVIAIGEPKARYRIYHELKHKTRFYNLISPKAFITHTEYIGECNVIAPFATIGLNTQIGNANIIGNYAIVGHDCVVGSYNFISSYVSFGGFSRIGNCNFLAHKVTLTPHTHIENNCTVSANSVISKKLRSNKIALGNPATIIGENEPHERT</sequence>
<evidence type="ECO:0000313" key="5">
    <source>
        <dbReference type="EMBL" id="RDU70614.1"/>
    </source>
</evidence>
<name>A0A3D8J189_9HELI</name>
<dbReference type="SUPFAM" id="SSF51161">
    <property type="entry name" value="Trimeric LpxA-like enzymes"/>
    <property type="match status" value="1"/>
</dbReference>
<evidence type="ECO:0000256" key="2">
    <source>
        <dbReference type="PIRSR" id="PIRSR620019-1"/>
    </source>
</evidence>
<comment type="caution">
    <text evidence="5">The sequence shown here is derived from an EMBL/GenBank/DDBJ whole genome shotgun (WGS) entry which is preliminary data.</text>
</comment>
<dbReference type="PANTHER" id="PTHR43300">
    <property type="entry name" value="ACETYLTRANSFERASE"/>
    <property type="match status" value="1"/>
</dbReference>